<dbReference type="Gene3D" id="3.30.460.10">
    <property type="entry name" value="Beta Polymerase, domain 2"/>
    <property type="match status" value="1"/>
</dbReference>
<dbReference type="InterPro" id="IPR043519">
    <property type="entry name" value="NT_sf"/>
</dbReference>
<evidence type="ECO:0000313" key="2">
    <source>
        <dbReference type="Proteomes" id="UP000825051"/>
    </source>
</evidence>
<dbReference type="Proteomes" id="UP000825051">
    <property type="component" value="Chromosome"/>
</dbReference>
<dbReference type="AlphaFoldDB" id="A0A8F9XF96"/>
<name>A0A8F9XF96_9BACT</name>
<reference evidence="1" key="1">
    <citation type="submission" date="2021-08" db="EMBL/GenBank/DDBJ databases">
        <title>Genome of a novel bacterium of the phylum Verrucomicrobia, Oleiharenicola sp. KSB-15.</title>
        <authorList>
            <person name="Chung J.-H."/>
            <person name="Ahn J.-H."/>
            <person name="Yoon Y."/>
            <person name="Kim D.-Y."/>
            <person name="An S.-H."/>
            <person name="Park I."/>
            <person name="Yeon J."/>
        </authorList>
    </citation>
    <scope>NUCLEOTIDE SEQUENCE</scope>
    <source>
        <strain evidence="1">KSB-15</strain>
    </source>
</reference>
<protein>
    <recommendedName>
        <fullName evidence="3">Nucleotidyltransferase domain-containing protein</fullName>
    </recommendedName>
</protein>
<evidence type="ECO:0000313" key="1">
    <source>
        <dbReference type="EMBL" id="QYM77857.1"/>
    </source>
</evidence>
<keyword evidence="2" id="KW-1185">Reference proteome</keyword>
<accession>A0A8F9XF96</accession>
<dbReference type="SUPFAM" id="SSF81301">
    <property type="entry name" value="Nucleotidyltransferase"/>
    <property type="match status" value="1"/>
</dbReference>
<dbReference type="RefSeq" id="WP_220160961.1">
    <property type="nucleotide sequence ID" value="NZ_CP080507.1"/>
</dbReference>
<gene>
    <name evidence="1" type="ORF">K0B96_11055</name>
</gene>
<organism evidence="1 2">
    <name type="scientific">Horticoccus luteus</name>
    <dbReference type="NCBI Taxonomy" id="2862869"/>
    <lineage>
        <taxon>Bacteria</taxon>
        <taxon>Pseudomonadati</taxon>
        <taxon>Verrucomicrobiota</taxon>
        <taxon>Opitutia</taxon>
        <taxon>Opitutales</taxon>
        <taxon>Opitutaceae</taxon>
        <taxon>Horticoccus</taxon>
    </lineage>
</organism>
<evidence type="ECO:0008006" key="3">
    <source>
        <dbReference type="Google" id="ProtNLM"/>
    </source>
</evidence>
<proteinExistence type="predicted"/>
<sequence length="277" mass="31177">MTFADRIAAWAAQHREIAAIVLIGSRTRSTGDVTEPDALSDWDFHVFTRRPARFLSREWTSELGLGPAVVYGSRRGAVGGVTRVTALFAGVESDYVILDSREWNAVRWGVKFGLESKLKAVRRRAADLALIARPGYRVLYGGMKWTEFYAQVVAKMPDPRLSDAEACRLAERFVCDYVWLQRKIVRGEWLASQRMLHQSLAETNFQLLHELRLRRGEGSFPEARRIERVLPAAELAQVTVVAAPEPAALRAAVEKAAATCRRLMSELVGEVWRWPAL</sequence>
<dbReference type="KEGG" id="ole:K0B96_11055"/>
<dbReference type="EMBL" id="CP080507">
    <property type="protein sequence ID" value="QYM77857.1"/>
    <property type="molecule type" value="Genomic_DNA"/>
</dbReference>